<name>A0ABT9EAM8_9PROT</name>
<dbReference type="InterPro" id="IPR038161">
    <property type="entry name" value="VirB9/CagX/TrbG_C_sf"/>
</dbReference>
<evidence type="ECO:0000256" key="1">
    <source>
        <dbReference type="SAM" id="MobiDB-lite"/>
    </source>
</evidence>
<dbReference type="RefSeq" id="WP_305108116.1">
    <property type="nucleotide sequence ID" value="NZ_JAUTWS010000078.1"/>
</dbReference>
<reference evidence="3 4" key="1">
    <citation type="submission" date="2023-08" db="EMBL/GenBank/DDBJ databases">
        <title>The draft genome sequence of Paracraurococcus sp. LOR1-02.</title>
        <authorList>
            <person name="Kingkaew E."/>
            <person name="Tanasupawat S."/>
        </authorList>
    </citation>
    <scope>NUCLEOTIDE SEQUENCE [LARGE SCALE GENOMIC DNA]</scope>
    <source>
        <strain evidence="3 4">LOR1-02</strain>
    </source>
</reference>
<gene>
    <name evidence="3" type="ORF">Q7A36_33325</name>
</gene>
<dbReference type="Proteomes" id="UP001243009">
    <property type="component" value="Unassembled WGS sequence"/>
</dbReference>
<evidence type="ECO:0000256" key="2">
    <source>
        <dbReference type="SAM" id="SignalP"/>
    </source>
</evidence>
<dbReference type="Pfam" id="PF03524">
    <property type="entry name" value="CagX"/>
    <property type="match status" value="1"/>
</dbReference>
<accession>A0ABT9EAM8</accession>
<evidence type="ECO:0000313" key="4">
    <source>
        <dbReference type="Proteomes" id="UP001243009"/>
    </source>
</evidence>
<evidence type="ECO:0000313" key="3">
    <source>
        <dbReference type="EMBL" id="MDO9713257.1"/>
    </source>
</evidence>
<sequence length="338" mass="37307">MTRRMLLLACAASVVAGPALALDSTEAVTADPRLRSVRYDPEQVVMVYTKPGMTTRIRLDPREHVVNGGVIYSDQRTMAALDGTDPYDEEDRKQEAQAGQAGGAQGTQSCNRNMCVSVVLNTVYVLPRTQLAPQPFFLRTEWCPEVGKPCEPGEYAIELRSEPPEARSGVAQPFFGVQFTYADRERAWAAKQAAARRAADAEAARLWRQNNPRPEPVSVPAEEDRYELGVCRSGSALHPDEAWTNGRTTFLRYKGTRPTPNVYEIRLDGKETLTPFAMEPEPWGTVIRVGTVRPVLILRHDDLASCVVNISPIADGHGTMPVAPIRTPWAGRPRVAAR</sequence>
<feature type="chain" id="PRO_5047453541" evidence="2">
    <location>
        <begin position="22"/>
        <end position="338"/>
    </location>
</feature>
<protein>
    <submittedName>
        <fullName evidence="3">TrbG/VirB9 family P-type conjugative transfer protein</fullName>
    </submittedName>
</protein>
<proteinExistence type="predicted"/>
<feature type="region of interest" description="Disordered" evidence="1">
    <location>
        <begin position="81"/>
        <end position="107"/>
    </location>
</feature>
<feature type="signal peptide" evidence="2">
    <location>
        <begin position="1"/>
        <end position="21"/>
    </location>
</feature>
<keyword evidence="4" id="KW-1185">Reference proteome</keyword>
<keyword evidence="2" id="KW-0732">Signal</keyword>
<organism evidence="3 4">
    <name type="scientific">Paracraurococcus lichenis</name>
    <dbReference type="NCBI Taxonomy" id="3064888"/>
    <lineage>
        <taxon>Bacteria</taxon>
        <taxon>Pseudomonadati</taxon>
        <taxon>Pseudomonadota</taxon>
        <taxon>Alphaproteobacteria</taxon>
        <taxon>Acetobacterales</taxon>
        <taxon>Roseomonadaceae</taxon>
        <taxon>Paracraurococcus</taxon>
    </lineage>
</organism>
<comment type="caution">
    <text evidence="3">The sequence shown here is derived from an EMBL/GenBank/DDBJ whole genome shotgun (WGS) entry which is preliminary data.</text>
</comment>
<dbReference type="EMBL" id="JAUTWS010000078">
    <property type="protein sequence ID" value="MDO9713257.1"/>
    <property type="molecule type" value="Genomic_DNA"/>
</dbReference>
<dbReference type="InterPro" id="IPR010258">
    <property type="entry name" value="Conjugal_tfr_TrbG/VirB9/CagX"/>
</dbReference>
<dbReference type="Gene3D" id="2.60.40.2500">
    <property type="match status" value="1"/>
</dbReference>